<dbReference type="AlphaFoldDB" id="A0A3G2UUM0"/>
<protein>
    <submittedName>
        <fullName evidence="1">Uncharacterized protein</fullName>
    </submittedName>
</protein>
<accession>A0A3G2UUM0</accession>
<gene>
    <name evidence="1" type="ORF">EBF16_05410</name>
</gene>
<proteinExistence type="predicted"/>
<sequence length="525" mass="56328">MMAISITGFGGEIPRVEARLLANSAAQVARTVKLEDGSITPLRVPTLAKALSSTALTIFLDGDDWLTWSAVVSVVPAPIAEDRLYVTGNGAPKVIAAGVTYPLAVPAPSRALVASIQTGTPDPELSSTILYTYTWVTTLDEESEPAPLSNALLWSEGLNVVLSGFALPPAGRPIDRMRIYRSQTSALGETLLYLIKERAVSASGFTDLAGENDIQEQLPSLDYNAPPANLSGLVPMPNGMMAAFVGKKLYFCEPYRPHAWPEKYILTMDYEIVGLGVFGSAVAVMTRGQPYIVAGTAPDTMSMEKLEVNLPCVSARGIVDLGYSIAYPSPEGLVVINTSGAQLVSRNLITRDQWQRLKPASFVASVHSGRYVTSYTPISGPPATLVIDLSGEQPFITHADAHATAMYYDIETSRLFYAEGLEILEWDALTAAPDMCTWRSKIFALAGHVNFSCFLADVEQIAGATTLSFTARIIADGRQVASVQTVNQVARLPSGFLARNWEIEVESNAKVTAIALAFSPTELSA</sequence>
<dbReference type="Proteomes" id="UP000280708">
    <property type="component" value="Chromosome"/>
</dbReference>
<name>A0A3G2UUM0_SPHYA</name>
<evidence type="ECO:0000313" key="2">
    <source>
        <dbReference type="Proteomes" id="UP000280708"/>
    </source>
</evidence>
<reference evidence="1 2" key="1">
    <citation type="submission" date="2018-10" db="EMBL/GenBank/DDBJ databases">
        <title>Characterization and genome analysis of a novel bacterium Sphingobium yanoikuyae SJTF8 capable of degrading PAHs.</title>
        <authorList>
            <person name="Yin C."/>
            <person name="Xiong W."/>
            <person name="Liang R."/>
        </authorList>
    </citation>
    <scope>NUCLEOTIDE SEQUENCE [LARGE SCALE GENOMIC DNA]</scope>
    <source>
        <strain evidence="1 2">SJTF8</strain>
    </source>
</reference>
<evidence type="ECO:0000313" key="1">
    <source>
        <dbReference type="EMBL" id="AYO76429.1"/>
    </source>
</evidence>
<organism evidence="1 2">
    <name type="scientific">Sphingobium yanoikuyae</name>
    <name type="common">Sphingomonas yanoikuyae</name>
    <dbReference type="NCBI Taxonomy" id="13690"/>
    <lineage>
        <taxon>Bacteria</taxon>
        <taxon>Pseudomonadati</taxon>
        <taxon>Pseudomonadota</taxon>
        <taxon>Alphaproteobacteria</taxon>
        <taxon>Sphingomonadales</taxon>
        <taxon>Sphingomonadaceae</taxon>
        <taxon>Sphingobium</taxon>
    </lineage>
</organism>
<dbReference type="EMBL" id="CP033230">
    <property type="protein sequence ID" value="AYO76429.1"/>
    <property type="molecule type" value="Genomic_DNA"/>
</dbReference>